<sequence>MTDAEGLYVYAVARALPGDVPGDAGTGIDDAPLVVVTVGEGLSAVVHHHAGGPYTGPDDDVRRWVVEHSEVVDRVWEAGFTVLPMTFNVIVAGGEEQSARHRLETWLTANAEVLLARLDRLDGRVELRVEIGLDQEEVGRHDPRADAVRAELAGRPAGVQRLLRKRLARLERDLTDALADDLYQEYRRRLAKVSEDLAENRSARFEPGVVAVLSVSLLVPRDDMEAVGRELAAITDEQPAARIRYSGPWPTYSFAETPGPGQAAARPPADLRP</sequence>
<reference evidence="6" key="2">
    <citation type="submission" date="2020-09" db="EMBL/GenBank/DDBJ databases">
        <authorList>
            <person name="Sun Q."/>
            <person name="Zhou Y."/>
        </authorList>
    </citation>
    <scope>NUCLEOTIDE SEQUENCE</scope>
    <source>
        <strain evidence="6">CGMCC 4.7398</strain>
    </source>
</reference>
<feature type="coiled-coil region" evidence="4">
    <location>
        <begin position="160"/>
        <end position="203"/>
    </location>
</feature>
<dbReference type="InterPro" id="IPR009430">
    <property type="entry name" value="GvpL/GvpF"/>
</dbReference>
<feature type="region of interest" description="Disordered" evidence="5">
    <location>
        <begin position="253"/>
        <end position="273"/>
    </location>
</feature>
<organism evidence="6 7">
    <name type="scientific">Promicromonospora soli</name>
    <dbReference type="NCBI Taxonomy" id="2035533"/>
    <lineage>
        <taxon>Bacteria</taxon>
        <taxon>Bacillati</taxon>
        <taxon>Actinomycetota</taxon>
        <taxon>Actinomycetes</taxon>
        <taxon>Micrococcales</taxon>
        <taxon>Promicromonosporaceae</taxon>
        <taxon>Promicromonospora</taxon>
    </lineage>
</organism>
<evidence type="ECO:0000256" key="4">
    <source>
        <dbReference type="SAM" id="Coils"/>
    </source>
</evidence>
<dbReference type="GO" id="GO:0031412">
    <property type="term" value="P:gas vesicle organization"/>
    <property type="evidence" value="ECO:0007669"/>
    <property type="project" value="InterPro"/>
</dbReference>
<keyword evidence="4" id="KW-0175">Coiled coil</keyword>
<dbReference type="EMBL" id="BNAS01000012">
    <property type="protein sequence ID" value="GHH80351.1"/>
    <property type="molecule type" value="Genomic_DNA"/>
</dbReference>
<accession>A0A919L2G0</accession>
<dbReference type="RefSeq" id="WP_189671860.1">
    <property type="nucleotide sequence ID" value="NZ_BNAS01000012.1"/>
</dbReference>
<comment type="caution">
    <text evidence="6">The sequence shown here is derived from an EMBL/GenBank/DDBJ whole genome shotgun (WGS) entry which is preliminary data.</text>
</comment>
<proteinExistence type="inferred from homology"/>
<keyword evidence="7" id="KW-1185">Reference proteome</keyword>
<feature type="compositionally biased region" description="Low complexity" evidence="5">
    <location>
        <begin position="258"/>
        <end position="273"/>
    </location>
</feature>
<evidence type="ECO:0000256" key="3">
    <source>
        <dbReference type="ARBA" id="ARBA00035643"/>
    </source>
</evidence>
<dbReference type="PANTHER" id="PTHR36852:SF1">
    <property type="entry name" value="PROTEIN GVPL 2"/>
    <property type="match status" value="1"/>
</dbReference>
<name>A0A919L2G0_9MICO</name>
<dbReference type="GO" id="GO:0031411">
    <property type="term" value="C:gas vesicle"/>
    <property type="evidence" value="ECO:0007669"/>
    <property type="project" value="UniProtKB-SubCell"/>
</dbReference>
<evidence type="ECO:0000256" key="2">
    <source>
        <dbReference type="ARBA" id="ARBA00035108"/>
    </source>
</evidence>
<evidence type="ECO:0000313" key="7">
    <source>
        <dbReference type="Proteomes" id="UP000627369"/>
    </source>
</evidence>
<keyword evidence="1" id="KW-0304">Gas vesicle</keyword>
<comment type="subcellular location">
    <subcellularLocation>
        <location evidence="2">Gas vesicle</location>
    </subcellularLocation>
</comment>
<dbReference type="PANTHER" id="PTHR36852">
    <property type="entry name" value="PROTEIN GVPL 2"/>
    <property type="match status" value="1"/>
</dbReference>
<gene>
    <name evidence="6" type="ORF">GCM10017772_48270</name>
</gene>
<reference evidence="6" key="1">
    <citation type="journal article" date="2014" name="Int. J. Syst. Evol. Microbiol.">
        <title>Complete genome sequence of Corynebacterium casei LMG S-19264T (=DSM 44701T), isolated from a smear-ripened cheese.</title>
        <authorList>
            <consortium name="US DOE Joint Genome Institute (JGI-PGF)"/>
            <person name="Walter F."/>
            <person name="Albersmeier A."/>
            <person name="Kalinowski J."/>
            <person name="Ruckert C."/>
        </authorList>
    </citation>
    <scope>NUCLEOTIDE SEQUENCE</scope>
    <source>
        <strain evidence="6">CGMCC 4.7398</strain>
    </source>
</reference>
<comment type="similarity">
    <text evidence="3">Belongs to the gas vesicle GvpF/GvpL family.</text>
</comment>
<evidence type="ECO:0000256" key="1">
    <source>
        <dbReference type="ARBA" id="ARBA00022987"/>
    </source>
</evidence>
<protein>
    <submittedName>
        <fullName evidence="6">Protein gvpL</fullName>
    </submittedName>
</protein>
<evidence type="ECO:0000256" key="5">
    <source>
        <dbReference type="SAM" id="MobiDB-lite"/>
    </source>
</evidence>
<dbReference type="AlphaFoldDB" id="A0A919L2G0"/>
<dbReference type="Proteomes" id="UP000627369">
    <property type="component" value="Unassembled WGS sequence"/>
</dbReference>
<evidence type="ECO:0000313" key="6">
    <source>
        <dbReference type="EMBL" id="GHH80351.1"/>
    </source>
</evidence>
<dbReference type="Pfam" id="PF06386">
    <property type="entry name" value="GvpL_GvpF"/>
    <property type="match status" value="1"/>
</dbReference>